<reference evidence="1" key="1">
    <citation type="submission" date="2021-06" db="EMBL/GenBank/DDBJ databases">
        <authorList>
            <person name="Kallberg Y."/>
            <person name="Tangrot J."/>
            <person name="Rosling A."/>
        </authorList>
    </citation>
    <scope>NUCLEOTIDE SEQUENCE</scope>
    <source>
        <strain evidence="1">IL203A</strain>
    </source>
</reference>
<organism evidence="1 2">
    <name type="scientific">Dentiscutata heterogama</name>
    <dbReference type="NCBI Taxonomy" id="1316150"/>
    <lineage>
        <taxon>Eukaryota</taxon>
        <taxon>Fungi</taxon>
        <taxon>Fungi incertae sedis</taxon>
        <taxon>Mucoromycota</taxon>
        <taxon>Glomeromycotina</taxon>
        <taxon>Glomeromycetes</taxon>
        <taxon>Diversisporales</taxon>
        <taxon>Gigasporaceae</taxon>
        <taxon>Dentiscutata</taxon>
    </lineage>
</organism>
<evidence type="ECO:0000313" key="1">
    <source>
        <dbReference type="EMBL" id="CAG8724422.1"/>
    </source>
</evidence>
<gene>
    <name evidence="1" type="ORF">DHETER_LOCUS13029</name>
</gene>
<name>A0ACA9PTI3_9GLOM</name>
<sequence>MSSLFIAFCLVKNVTGNNSYITRIAIYRINDNTDKFREITFKGFSKNSDSLVTPFEKNSIVLIVSHYVCEDNVTIIQSVLISYSDNEYTLTQENLLNLSLLLLYLAPVVPNSYIPDNNRGQLKLGSKKLPHILASDIEWIYPTSNPQTSNTSSNRTITSQGELDTQLESIKEKYAALISQFSQKRQRINL</sequence>
<protein>
    <submittedName>
        <fullName evidence="1">4399_t:CDS:1</fullName>
    </submittedName>
</protein>
<accession>A0ACA9PTI3</accession>
<comment type="caution">
    <text evidence="1">The sequence shown here is derived from an EMBL/GenBank/DDBJ whole genome shotgun (WGS) entry which is preliminary data.</text>
</comment>
<dbReference type="EMBL" id="CAJVPU010034143">
    <property type="protein sequence ID" value="CAG8724422.1"/>
    <property type="molecule type" value="Genomic_DNA"/>
</dbReference>
<keyword evidence="2" id="KW-1185">Reference proteome</keyword>
<proteinExistence type="predicted"/>
<evidence type="ECO:0000313" key="2">
    <source>
        <dbReference type="Proteomes" id="UP000789702"/>
    </source>
</evidence>
<dbReference type="Proteomes" id="UP000789702">
    <property type="component" value="Unassembled WGS sequence"/>
</dbReference>